<evidence type="ECO:0000313" key="8">
    <source>
        <dbReference type="EMBL" id="QRG70205.1"/>
    </source>
</evidence>
<dbReference type="PROSITE" id="PS50113">
    <property type="entry name" value="PAC"/>
    <property type="match status" value="1"/>
</dbReference>
<dbReference type="EMBL" id="CP069127">
    <property type="protein sequence ID" value="QRG70205.1"/>
    <property type="molecule type" value="Genomic_DNA"/>
</dbReference>
<keyword evidence="5" id="KW-0175">Coiled coil</keyword>
<dbReference type="InterPro" id="IPR027417">
    <property type="entry name" value="P-loop_NTPase"/>
</dbReference>
<protein>
    <submittedName>
        <fullName evidence="8">Sigma 54-interacting transcriptional regulator</fullName>
    </submittedName>
</protein>
<dbReference type="CDD" id="cd00009">
    <property type="entry name" value="AAA"/>
    <property type="match status" value="1"/>
</dbReference>
<keyword evidence="3" id="KW-0805">Transcription regulation</keyword>
<dbReference type="Pfam" id="PF00989">
    <property type="entry name" value="PAS"/>
    <property type="match status" value="1"/>
</dbReference>
<proteinExistence type="predicted"/>
<dbReference type="SUPFAM" id="SSF46689">
    <property type="entry name" value="Homeodomain-like"/>
    <property type="match status" value="1"/>
</dbReference>
<dbReference type="Proteomes" id="UP000596248">
    <property type="component" value="Chromosome"/>
</dbReference>
<keyword evidence="1" id="KW-0547">Nucleotide-binding</keyword>
<dbReference type="Pfam" id="PF00158">
    <property type="entry name" value="Sigma54_activat"/>
    <property type="match status" value="1"/>
</dbReference>
<accession>A0ABX7FWC4</accession>
<dbReference type="SMART" id="SM00382">
    <property type="entry name" value="AAA"/>
    <property type="match status" value="1"/>
</dbReference>
<dbReference type="PROSITE" id="PS50045">
    <property type="entry name" value="SIGMA54_INTERACT_4"/>
    <property type="match status" value="1"/>
</dbReference>
<evidence type="ECO:0000313" key="9">
    <source>
        <dbReference type="Proteomes" id="UP000596248"/>
    </source>
</evidence>
<feature type="domain" description="PAC" evidence="7">
    <location>
        <begin position="83"/>
        <end position="134"/>
    </location>
</feature>
<dbReference type="SUPFAM" id="SSF52540">
    <property type="entry name" value="P-loop containing nucleoside triphosphate hydrolases"/>
    <property type="match status" value="1"/>
</dbReference>
<evidence type="ECO:0000256" key="4">
    <source>
        <dbReference type="ARBA" id="ARBA00023163"/>
    </source>
</evidence>
<dbReference type="InterPro" id="IPR058031">
    <property type="entry name" value="AAA_lid_NorR"/>
</dbReference>
<dbReference type="Pfam" id="PF25601">
    <property type="entry name" value="AAA_lid_14"/>
    <property type="match status" value="1"/>
</dbReference>
<keyword evidence="2" id="KW-0067">ATP-binding</keyword>
<dbReference type="InterPro" id="IPR025662">
    <property type="entry name" value="Sigma_54_int_dom_ATP-bd_1"/>
</dbReference>
<dbReference type="InterPro" id="IPR009057">
    <property type="entry name" value="Homeodomain-like_sf"/>
</dbReference>
<dbReference type="Gene3D" id="1.10.8.60">
    <property type="match status" value="1"/>
</dbReference>
<gene>
    <name evidence="8" type="ORF">JNE38_14440</name>
</gene>
<dbReference type="InterPro" id="IPR003593">
    <property type="entry name" value="AAA+_ATPase"/>
</dbReference>
<evidence type="ECO:0000256" key="5">
    <source>
        <dbReference type="SAM" id="Coils"/>
    </source>
</evidence>
<dbReference type="Gene3D" id="1.10.10.60">
    <property type="entry name" value="Homeodomain-like"/>
    <property type="match status" value="1"/>
</dbReference>
<dbReference type="InterPro" id="IPR002197">
    <property type="entry name" value="HTH_Fis"/>
</dbReference>
<sequence length="470" mass="53606">MYQTQFFQASDNDELVKLITTIFHTSHDGLAICDKNGHVLLYNEAYLHITGVPAEVLNRYSFIEQKEMHMVPDSSAARAIQTKQIHSVVIDYANGRKAINTATPLLDENQELLFVVGNVRDITELNQLQQELEETRQINSAFQQALEQIQNEMGFEGQLIYRSNVMHRIVSLAQRFARNDSPILLLGESGVGKDVLASYIHAKSGRTGDFIKINCGAIPDHLLESELFGYEKGAFTGASQSKEGLLELAHSGTIFLDEVGDLPFPLQFKLLNVLQDGKIRRLGGKTARQVNMRIIAATNSDLEEMVERKQFRQDLYYRLNVLSISVPPLRDRREDIPALIFYFLKMLEKKYQQEMRVEPEALEALMEYEWPGNTRELKNVVERSYHMCENGKITIDQLPASIRKSQQSSLPLQLAKMDQSLPLKEAVDRFEREYIQRLLQETGTMQECADRLGVNISTLVRKKRSLGIKL</sequence>
<dbReference type="Gene3D" id="3.30.450.20">
    <property type="entry name" value="PAS domain"/>
    <property type="match status" value="1"/>
</dbReference>
<dbReference type="InterPro" id="IPR035965">
    <property type="entry name" value="PAS-like_dom_sf"/>
</dbReference>
<reference evidence="8 9" key="1">
    <citation type="submission" date="2021-01" db="EMBL/GenBank/DDBJ databases">
        <title>Identification of strong promoters based on the transcriptome of Brevibacillus choshinensis.</title>
        <authorList>
            <person name="Yao D."/>
            <person name="Zhang K."/>
            <person name="Wu J."/>
        </authorList>
    </citation>
    <scope>NUCLEOTIDE SEQUENCE [LARGE SCALE GENOMIC DNA]</scope>
    <source>
        <strain evidence="8 9">HPD31-SP3</strain>
    </source>
</reference>
<keyword evidence="9" id="KW-1185">Reference proteome</keyword>
<evidence type="ECO:0000259" key="7">
    <source>
        <dbReference type="PROSITE" id="PS50113"/>
    </source>
</evidence>
<dbReference type="SUPFAM" id="SSF55785">
    <property type="entry name" value="PYP-like sensor domain (PAS domain)"/>
    <property type="match status" value="1"/>
</dbReference>
<dbReference type="InterPro" id="IPR002078">
    <property type="entry name" value="Sigma_54_int"/>
</dbReference>
<dbReference type="InterPro" id="IPR000014">
    <property type="entry name" value="PAS"/>
</dbReference>
<dbReference type="Gene3D" id="3.40.50.300">
    <property type="entry name" value="P-loop containing nucleotide triphosphate hydrolases"/>
    <property type="match status" value="1"/>
</dbReference>
<dbReference type="NCBIfam" id="TIGR00229">
    <property type="entry name" value="sensory_box"/>
    <property type="match status" value="1"/>
</dbReference>
<dbReference type="Pfam" id="PF02954">
    <property type="entry name" value="HTH_8"/>
    <property type="match status" value="1"/>
</dbReference>
<feature type="domain" description="Sigma-54 factor interaction" evidence="6">
    <location>
        <begin position="159"/>
        <end position="386"/>
    </location>
</feature>
<dbReference type="PROSITE" id="PS00675">
    <property type="entry name" value="SIGMA54_INTERACT_1"/>
    <property type="match status" value="1"/>
</dbReference>
<dbReference type="InterPro" id="IPR000700">
    <property type="entry name" value="PAS-assoc_C"/>
</dbReference>
<feature type="coiled-coil region" evidence="5">
    <location>
        <begin position="118"/>
        <end position="152"/>
    </location>
</feature>
<evidence type="ECO:0000259" key="6">
    <source>
        <dbReference type="PROSITE" id="PS50045"/>
    </source>
</evidence>
<dbReference type="RefSeq" id="WP_203357179.1">
    <property type="nucleotide sequence ID" value="NZ_CP069127.1"/>
</dbReference>
<evidence type="ECO:0000256" key="1">
    <source>
        <dbReference type="ARBA" id="ARBA00022741"/>
    </source>
</evidence>
<dbReference type="PANTHER" id="PTHR32071">
    <property type="entry name" value="TRANSCRIPTIONAL REGULATORY PROTEIN"/>
    <property type="match status" value="1"/>
</dbReference>
<evidence type="ECO:0000256" key="2">
    <source>
        <dbReference type="ARBA" id="ARBA00022840"/>
    </source>
</evidence>
<name>A0ABX7FWC4_BRECH</name>
<evidence type="ECO:0000256" key="3">
    <source>
        <dbReference type="ARBA" id="ARBA00023015"/>
    </source>
</evidence>
<dbReference type="InterPro" id="IPR013767">
    <property type="entry name" value="PAS_fold"/>
</dbReference>
<organism evidence="8 9">
    <name type="scientific">Brevibacillus choshinensis</name>
    <dbReference type="NCBI Taxonomy" id="54911"/>
    <lineage>
        <taxon>Bacteria</taxon>
        <taxon>Bacillati</taxon>
        <taxon>Bacillota</taxon>
        <taxon>Bacilli</taxon>
        <taxon>Bacillales</taxon>
        <taxon>Paenibacillaceae</taxon>
        <taxon>Brevibacillus</taxon>
    </lineage>
</organism>
<keyword evidence="4" id="KW-0804">Transcription</keyword>